<dbReference type="PROSITE" id="PS50089">
    <property type="entry name" value="ZF_RING_2"/>
    <property type="match status" value="1"/>
</dbReference>
<dbReference type="InterPro" id="IPR013083">
    <property type="entry name" value="Znf_RING/FYVE/PHD"/>
</dbReference>
<protein>
    <submittedName>
        <fullName evidence="7">RING-type domain-containing protein</fullName>
    </submittedName>
</protein>
<feature type="coiled-coil region" evidence="4">
    <location>
        <begin position="75"/>
        <end position="109"/>
    </location>
</feature>
<keyword evidence="1 3" id="KW-0863">Zinc-finger</keyword>
<feature type="domain" description="RING-type" evidence="6">
    <location>
        <begin position="13"/>
        <end position="54"/>
    </location>
</feature>
<evidence type="ECO:0000259" key="6">
    <source>
        <dbReference type="PROSITE" id="PS50089"/>
    </source>
</evidence>
<dbReference type="SMART" id="SM00184">
    <property type="entry name" value="RING"/>
    <property type="match status" value="1"/>
</dbReference>
<evidence type="ECO:0000313" key="7">
    <source>
        <dbReference type="EnsemblMetazoa" id="GBRI005738-PA"/>
    </source>
</evidence>
<sequence length="258" mass="29097">MSTDTTLAPAVRCSICKENFKGDDELNLLGCGHVFHHLCIQDCRTRSAECPECHVEYQSTQKLFVDFDDARADTMQQLQSKLENKEIDFMDLQAQYTTAKKEIDELNVKMSIILENEKKSLDLRIQNMALSQDYSHSKDQHRCLSLQFEAQAKEIALLKKKIEGMEMTGSVLLLEHKAKVLEQKLDHVGEALKKEIFNSTQLSIDNMKLQSLFDQCSAGKIGPSGGETTGNSADKKMPNLGQKQRPKKNDGKMQVKGK</sequence>
<keyword evidence="4" id="KW-0175">Coiled coil</keyword>
<feature type="region of interest" description="Disordered" evidence="5">
    <location>
        <begin position="220"/>
        <end position="258"/>
    </location>
</feature>
<evidence type="ECO:0000256" key="3">
    <source>
        <dbReference type="PROSITE-ProRule" id="PRU00175"/>
    </source>
</evidence>
<dbReference type="GO" id="GO:0008270">
    <property type="term" value="F:zinc ion binding"/>
    <property type="evidence" value="ECO:0007669"/>
    <property type="project" value="UniProtKB-KW"/>
</dbReference>
<accession>A0A1A9W485</accession>
<dbReference type="Proteomes" id="UP000091820">
    <property type="component" value="Unassembled WGS sequence"/>
</dbReference>
<dbReference type="EnsemblMetazoa" id="GBRI005738-RA">
    <property type="protein sequence ID" value="GBRI005738-PA"/>
    <property type="gene ID" value="GBRI005738"/>
</dbReference>
<reference evidence="7" key="2">
    <citation type="submission" date="2020-05" db="UniProtKB">
        <authorList>
            <consortium name="EnsemblMetazoa"/>
        </authorList>
    </citation>
    <scope>IDENTIFICATION</scope>
    <source>
        <strain evidence="7">IAEA</strain>
    </source>
</reference>
<dbReference type="Pfam" id="PF17123">
    <property type="entry name" value="zf-RING_11"/>
    <property type="match status" value="1"/>
</dbReference>
<keyword evidence="8" id="KW-1185">Reference proteome</keyword>
<dbReference type="AlphaFoldDB" id="A0A1A9W485"/>
<feature type="compositionally biased region" description="Basic and acidic residues" evidence="5">
    <location>
        <begin position="247"/>
        <end position="258"/>
    </location>
</feature>
<name>A0A1A9W485_9MUSC</name>
<reference evidence="8" key="1">
    <citation type="submission" date="2014-03" db="EMBL/GenBank/DDBJ databases">
        <authorList>
            <person name="Aksoy S."/>
            <person name="Warren W."/>
            <person name="Wilson R.K."/>
        </authorList>
    </citation>
    <scope>NUCLEOTIDE SEQUENCE [LARGE SCALE GENOMIC DNA]</scope>
    <source>
        <strain evidence="8">IAEA</strain>
    </source>
</reference>
<dbReference type="VEuPathDB" id="VectorBase:GBRI005738"/>
<keyword evidence="1 3" id="KW-0479">Metal-binding</keyword>
<dbReference type="SUPFAM" id="SSF57850">
    <property type="entry name" value="RING/U-box"/>
    <property type="match status" value="1"/>
</dbReference>
<keyword evidence="2" id="KW-0862">Zinc</keyword>
<organism evidence="7 8">
    <name type="scientific">Glossina brevipalpis</name>
    <dbReference type="NCBI Taxonomy" id="37001"/>
    <lineage>
        <taxon>Eukaryota</taxon>
        <taxon>Metazoa</taxon>
        <taxon>Ecdysozoa</taxon>
        <taxon>Arthropoda</taxon>
        <taxon>Hexapoda</taxon>
        <taxon>Insecta</taxon>
        <taxon>Pterygota</taxon>
        <taxon>Neoptera</taxon>
        <taxon>Endopterygota</taxon>
        <taxon>Diptera</taxon>
        <taxon>Brachycera</taxon>
        <taxon>Muscomorpha</taxon>
        <taxon>Hippoboscoidea</taxon>
        <taxon>Glossinidae</taxon>
        <taxon>Glossina</taxon>
    </lineage>
</organism>
<evidence type="ECO:0000256" key="4">
    <source>
        <dbReference type="SAM" id="Coils"/>
    </source>
</evidence>
<evidence type="ECO:0000313" key="8">
    <source>
        <dbReference type="Proteomes" id="UP000091820"/>
    </source>
</evidence>
<dbReference type="Gene3D" id="3.30.40.10">
    <property type="entry name" value="Zinc/RING finger domain, C3HC4 (zinc finger)"/>
    <property type="match status" value="1"/>
</dbReference>
<evidence type="ECO:0000256" key="5">
    <source>
        <dbReference type="SAM" id="MobiDB-lite"/>
    </source>
</evidence>
<proteinExistence type="predicted"/>
<evidence type="ECO:0000256" key="1">
    <source>
        <dbReference type="ARBA" id="ARBA00022771"/>
    </source>
</evidence>
<dbReference type="InterPro" id="IPR001841">
    <property type="entry name" value="Znf_RING"/>
</dbReference>
<evidence type="ECO:0000256" key="2">
    <source>
        <dbReference type="ARBA" id="ARBA00022833"/>
    </source>
</evidence>